<dbReference type="RefSeq" id="WP_284220137.1">
    <property type="nucleotide sequence ID" value="NZ_BSOY01000002.1"/>
</dbReference>
<dbReference type="NCBIfam" id="TIGR03573">
    <property type="entry name" value="WbuX"/>
    <property type="match status" value="1"/>
</dbReference>
<comment type="caution">
    <text evidence="3">The sequence shown here is derived from an EMBL/GenBank/DDBJ whole genome shotgun (WGS) entry which is preliminary data.</text>
</comment>
<gene>
    <name evidence="3" type="primary">wbpG_1</name>
    <name evidence="3" type="ORF">GCM10007859_01800</name>
</gene>
<organism evidence="3 4">
    <name type="scientific">Brevundimonas denitrificans</name>
    <dbReference type="NCBI Taxonomy" id="1443434"/>
    <lineage>
        <taxon>Bacteria</taxon>
        <taxon>Pseudomonadati</taxon>
        <taxon>Pseudomonadota</taxon>
        <taxon>Alphaproteobacteria</taxon>
        <taxon>Caulobacterales</taxon>
        <taxon>Caulobacteraceae</taxon>
        <taxon>Brevundimonas</taxon>
    </lineage>
</organism>
<dbReference type="EMBL" id="BSOY01000002">
    <property type="protein sequence ID" value="GLS00176.1"/>
    <property type="molecule type" value="Genomic_DNA"/>
</dbReference>
<name>A0ABQ6BI35_9CAUL</name>
<evidence type="ECO:0000313" key="3">
    <source>
        <dbReference type="EMBL" id="GLS00176.1"/>
    </source>
</evidence>
<proteinExistence type="predicted"/>
<reference evidence="4" key="1">
    <citation type="journal article" date="2019" name="Int. J. Syst. Evol. Microbiol.">
        <title>The Global Catalogue of Microorganisms (GCM) 10K type strain sequencing project: providing services to taxonomists for standard genome sequencing and annotation.</title>
        <authorList>
            <consortium name="The Broad Institute Genomics Platform"/>
            <consortium name="The Broad Institute Genome Sequencing Center for Infectious Disease"/>
            <person name="Wu L."/>
            <person name="Ma J."/>
        </authorList>
    </citation>
    <scope>NUCLEOTIDE SEQUENCE [LARGE SCALE GENOMIC DNA]</scope>
    <source>
        <strain evidence="4">NBRC 110107</strain>
    </source>
</reference>
<sequence>MSHFNNPFTDILHQHPYRECHRCLMDTSDPKITFDDEGVCNHCRDYDVYMARAGDPSQRQAKLDAMVAHLKRQGKGKPYDCIMGLSGGVDSSYLAWLAVKKLGLRPLVVHVDAGWNSELAVNNIQNIVQRLGLDLHTLVIDWEEIRDLQRAFFLSGIANLDVPQDHAYIASLMQEARKYGIRDILNGGNMQTESILPSAWGYDASDPVSIKGIHARFGTVRLKRYPMQTNWDRLVVNPFIRRMRTHRPLEYIDYNKDAAKELLKSELGWRDYGGKHYESIFTKFFQAHYLPTKFGYDKRLAHLSSLIVSGQMTKQEARAEMQNPLYDPVELEEDRSYWVKKLGLSRKDYDKVMAERPSLYTDFPNSESLYNRIRAVARLVAKAYRKIKPRS</sequence>
<dbReference type="InterPro" id="IPR020022">
    <property type="entry name" value="N-acetyl_sugar_amidoTrfase"/>
</dbReference>
<evidence type="ECO:0000313" key="4">
    <source>
        <dbReference type="Proteomes" id="UP001156921"/>
    </source>
</evidence>
<feature type="domain" description="NAD/GMP synthase" evidence="2">
    <location>
        <begin position="80"/>
        <end position="141"/>
    </location>
</feature>
<dbReference type="CDD" id="cd01996">
    <property type="entry name" value="AANH_WbpG-like"/>
    <property type="match status" value="1"/>
</dbReference>
<keyword evidence="1" id="KW-0436">Ligase</keyword>
<keyword evidence="4" id="KW-1185">Reference proteome</keyword>
<dbReference type="InterPro" id="IPR022310">
    <property type="entry name" value="NAD/GMP_synthase"/>
</dbReference>
<dbReference type="Proteomes" id="UP001156921">
    <property type="component" value="Unassembled WGS sequence"/>
</dbReference>
<evidence type="ECO:0000256" key="1">
    <source>
        <dbReference type="ARBA" id="ARBA00022598"/>
    </source>
</evidence>
<dbReference type="InterPro" id="IPR014729">
    <property type="entry name" value="Rossmann-like_a/b/a_fold"/>
</dbReference>
<accession>A0ABQ6BI35</accession>
<dbReference type="Gene3D" id="3.40.50.620">
    <property type="entry name" value="HUPs"/>
    <property type="match status" value="1"/>
</dbReference>
<dbReference type="Pfam" id="PF02540">
    <property type="entry name" value="NAD_synthase"/>
    <property type="match status" value="1"/>
</dbReference>
<protein>
    <submittedName>
        <fullName evidence="3">LPS biosynthesis protein WbpG</fullName>
    </submittedName>
</protein>
<evidence type="ECO:0000259" key="2">
    <source>
        <dbReference type="Pfam" id="PF02540"/>
    </source>
</evidence>
<dbReference type="SUPFAM" id="SSF52402">
    <property type="entry name" value="Adenine nucleotide alpha hydrolases-like"/>
    <property type="match status" value="1"/>
</dbReference>